<gene>
    <name evidence="4" type="ORF">CC80DRAFT_536667</name>
</gene>
<dbReference type="PANTHER" id="PTHR10039">
    <property type="entry name" value="AMELOGENIN"/>
    <property type="match status" value="1"/>
</dbReference>
<sequence>MRSLASKLSSPATSQQSEDEKSLSRLAGECEIVADQIVDLLNKIKPKDPKSRRQSACTETKNKLDYLIKSAKGNTASLGLLRCRMEQLSRGVTVTSIAPEAEKRLREILHLSEEAYEKTAQQCILNSLSFDVMYGRFEAVDKAHYKTFDWIFEDTPKGEDNDRGCHTSETFIHWLSSGKGIFHVSGKLGSGKSTLMKYLCSHKRTKAELRKWAARPELIPTVLPHQWTQVTSTPHQSQTGIRLSSEDIRAAFSRLIELPNLYKKHCFCFFIDGLDEYENTRQEDYKDMVNLLISWTEAAPEDVKICVSSREYNVFLSSFSDQKKLRVQDLTRGDMERYVRDRLGDVGIGTEAETESLVKAVADKASGIFLWVALVVKSLRERLEDGFKLASLERELEVLPVELEDLFKYLLQSIDKSALARAYRTFAILLRSTTYQFDLSLDSYYFLDDYETDPEFAIKPSFGMSEPSMIERRDIARKRLNGCCRGLAELGGTFTDFTVAFGHRSIPEFLEKDETRRNMNSHLRTFSPENALSQLFLAELRSADQYRISTPVSTRVYLVIRMLYKSKADCPPYRWRELLHSTLLTLEDRDAKGATIGQGTIWTGPLGLVLGPDTTGVPRSPLYTSALLGDYEYIAWKLAHDPTIIDADLKKSWLLGWVARGAIYKGNPGCFRILDLFLKLGALSPKSMLHTKPLIRSPRTDVEMTFWQTFIIQSAFAYIPEHDTGSLSKTIYEYGREYHYNVGAIIEKFLRLGADPHVWIWVPDKSRFKELAHVPSGYCYGYRHLDDCEVIFGRERRKIVGKAQIAIETLEFIDRKDGRITFRDLVLFWRLDNTDTLLELIDKGFEQQEEPVAKEGMIVLQTLPQTERKPTLEEREEAVKVQAQALRHIRTWFGLLPQSQFATFLFGVVFAVIVLRLWPA</sequence>
<keyword evidence="2" id="KW-1133">Transmembrane helix</keyword>
<organism evidence="4 5">
    <name type="scientific">Byssothecium circinans</name>
    <dbReference type="NCBI Taxonomy" id="147558"/>
    <lineage>
        <taxon>Eukaryota</taxon>
        <taxon>Fungi</taxon>
        <taxon>Dikarya</taxon>
        <taxon>Ascomycota</taxon>
        <taxon>Pezizomycotina</taxon>
        <taxon>Dothideomycetes</taxon>
        <taxon>Pleosporomycetidae</taxon>
        <taxon>Pleosporales</taxon>
        <taxon>Massarineae</taxon>
        <taxon>Massarinaceae</taxon>
        <taxon>Byssothecium</taxon>
    </lineage>
</organism>
<dbReference type="Gene3D" id="3.40.50.300">
    <property type="entry name" value="P-loop containing nucleotide triphosphate hydrolases"/>
    <property type="match status" value="1"/>
</dbReference>
<feature type="domain" description="DUF7791" evidence="3">
    <location>
        <begin position="414"/>
        <end position="545"/>
    </location>
</feature>
<feature type="compositionally biased region" description="Polar residues" evidence="1">
    <location>
        <begin position="1"/>
        <end position="16"/>
    </location>
</feature>
<evidence type="ECO:0000313" key="4">
    <source>
        <dbReference type="EMBL" id="KAF1954475.1"/>
    </source>
</evidence>
<keyword evidence="5" id="KW-1185">Reference proteome</keyword>
<name>A0A6A5TP45_9PLEO</name>
<reference evidence="4" key="1">
    <citation type="journal article" date="2020" name="Stud. Mycol.">
        <title>101 Dothideomycetes genomes: a test case for predicting lifestyles and emergence of pathogens.</title>
        <authorList>
            <person name="Haridas S."/>
            <person name="Albert R."/>
            <person name="Binder M."/>
            <person name="Bloem J."/>
            <person name="Labutti K."/>
            <person name="Salamov A."/>
            <person name="Andreopoulos B."/>
            <person name="Baker S."/>
            <person name="Barry K."/>
            <person name="Bills G."/>
            <person name="Bluhm B."/>
            <person name="Cannon C."/>
            <person name="Castanera R."/>
            <person name="Culley D."/>
            <person name="Daum C."/>
            <person name="Ezra D."/>
            <person name="Gonzalez J."/>
            <person name="Henrissat B."/>
            <person name="Kuo A."/>
            <person name="Liang C."/>
            <person name="Lipzen A."/>
            <person name="Lutzoni F."/>
            <person name="Magnuson J."/>
            <person name="Mondo S."/>
            <person name="Nolan M."/>
            <person name="Ohm R."/>
            <person name="Pangilinan J."/>
            <person name="Park H.-J."/>
            <person name="Ramirez L."/>
            <person name="Alfaro M."/>
            <person name="Sun H."/>
            <person name="Tritt A."/>
            <person name="Yoshinaga Y."/>
            <person name="Zwiers L.-H."/>
            <person name="Turgeon B."/>
            <person name="Goodwin S."/>
            <person name="Spatafora J."/>
            <person name="Crous P."/>
            <person name="Grigoriev I."/>
        </authorList>
    </citation>
    <scope>NUCLEOTIDE SEQUENCE</scope>
    <source>
        <strain evidence="4">CBS 675.92</strain>
    </source>
</reference>
<dbReference type="OrthoDB" id="443402at2759"/>
<evidence type="ECO:0000259" key="3">
    <source>
        <dbReference type="Pfam" id="PF25053"/>
    </source>
</evidence>
<evidence type="ECO:0000256" key="2">
    <source>
        <dbReference type="SAM" id="Phobius"/>
    </source>
</evidence>
<proteinExistence type="predicted"/>
<keyword evidence="2" id="KW-0472">Membrane</keyword>
<dbReference type="Proteomes" id="UP000800035">
    <property type="component" value="Unassembled WGS sequence"/>
</dbReference>
<evidence type="ECO:0000313" key="5">
    <source>
        <dbReference type="Proteomes" id="UP000800035"/>
    </source>
</evidence>
<feature type="transmembrane region" description="Helical" evidence="2">
    <location>
        <begin position="901"/>
        <end position="918"/>
    </location>
</feature>
<dbReference type="EMBL" id="ML976998">
    <property type="protein sequence ID" value="KAF1954475.1"/>
    <property type="molecule type" value="Genomic_DNA"/>
</dbReference>
<keyword evidence="2" id="KW-0812">Transmembrane</keyword>
<dbReference type="SUPFAM" id="SSF52540">
    <property type="entry name" value="P-loop containing nucleoside triphosphate hydrolases"/>
    <property type="match status" value="1"/>
</dbReference>
<dbReference type="PANTHER" id="PTHR10039:SF5">
    <property type="entry name" value="NACHT DOMAIN-CONTAINING PROTEIN"/>
    <property type="match status" value="1"/>
</dbReference>
<dbReference type="InterPro" id="IPR056693">
    <property type="entry name" value="DUF7791"/>
</dbReference>
<dbReference type="InterPro" id="IPR027417">
    <property type="entry name" value="P-loop_NTPase"/>
</dbReference>
<dbReference type="AlphaFoldDB" id="A0A6A5TP45"/>
<feature type="region of interest" description="Disordered" evidence="1">
    <location>
        <begin position="1"/>
        <end position="22"/>
    </location>
</feature>
<protein>
    <recommendedName>
        <fullName evidence="3">DUF7791 domain-containing protein</fullName>
    </recommendedName>
</protein>
<accession>A0A6A5TP45</accession>
<evidence type="ECO:0000256" key="1">
    <source>
        <dbReference type="SAM" id="MobiDB-lite"/>
    </source>
</evidence>
<dbReference type="Pfam" id="PF25053">
    <property type="entry name" value="DUF7791"/>
    <property type="match status" value="1"/>
</dbReference>